<accession>A0ABX7Q9D1</accession>
<dbReference type="EMBL" id="CP071382">
    <property type="protein sequence ID" value="QSV47461.1"/>
    <property type="molecule type" value="Genomic_DNA"/>
</dbReference>
<gene>
    <name evidence="1" type="ORF">JZM60_15630</name>
</gene>
<protein>
    <submittedName>
        <fullName evidence="1">Uncharacterized protein</fullName>
    </submittedName>
</protein>
<proteinExistence type="predicted"/>
<evidence type="ECO:0000313" key="1">
    <source>
        <dbReference type="EMBL" id="QSV47461.1"/>
    </source>
</evidence>
<evidence type="ECO:0000313" key="2">
    <source>
        <dbReference type="Proteomes" id="UP000663651"/>
    </source>
</evidence>
<name>A0ABX7Q9D1_9BACT</name>
<reference evidence="1 2" key="1">
    <citation type="submission" date="2021-03" db="EMBL/GenBank/DDBJ databases">
        <title>Geobacter metallireducens gen. nov. sp. nov., a microorganism capable of coupling the complete oxidation of organic compounds to the reduction of iron and other metals.</title>
        <authorList>
            <person name="Li Y."/>
        </authorList>
    </citation>
    <scope>NUCLEOTIDE SEQUENCE [LARGE SCALE GENOMIC DNA]</scope>
    <source>
        <strain evidence="1 2">Jerry-YX</strain>
    </source>
</reference>
<organism evidence="1 2">
    <name type="scientific">Geobacter benzoatilyticus</name>
    <dbReference type="NCBI Taxonomy" id="2815309"/>
    <lineage>
        <taxon>Bacteria</taxon>
        <taxon>Pseudomonadati</taxon>
        <taxon>Thermodesulfobacteriota</taxon>
        <taxon>Desulfuromonadia</taxon>
        <taxon>Geobacterales</taxon>
        <taxon>Geobacteraceae</taxon>
        <taxon>Geobacter</taxon>
    </lineage>
</organism>
<sequence length="98" mass="10977">MYNDATAEMSGLYLSPIDTTDYIINQLYSTDNLARFSTYSDLSYEQIECSLGGTYNFTRNLYLTAQAGFSQFVDDAPYVYGDQDGISYSGSLGLGYRF</sequence>
<dbReference type="Proteomes" id="UP000663651">
    <property type="component" value="Chromosome"/>
</dbReference>
<keyword evidence="2" id="KW-1185">Reference proteome</keyword>